<evidence type="ECO:0000256" key="1">
    <source>
        <dbReference type="ARBA" id="ARBA00004370"/>
    </source>
</evidence>
<keyword evidence="2 4" id="KW-0472">Membrane</keyword>
<comment type="subcellular location">
    <subcellularLocation>
        <location evidence="1">Membrane</location>
    </subcellularLocation>
</comment>
<protein>
    <recommendedName>
        <fullName evidence="5">Ig-like domain-containing protein</fullName>
    </recommendedName>
</protein>
<evidence type="ECO:0000313" key="6">
    <source>
        <dbReference type="Ensembl" id="ENSACIP00000007954.1"/>
    </source>
</evidence>
<evidence type="ECO:0000256" key="3">
    <source>
        <dbReference type="ARBA" id="ARBA00023319"/>
    </source>
</evidence>
<evidence type="ECO:0000259" key="5">
    <source>
        <dbReference type="PROSITE" id="PS50835"/>
    </source>
</evidence>
<reference evidence="6" key="1">
    <citation type="submission" date="2025-08" db="UniProtKB">
        <authorList>
            <consortium name="Ensembl"/>
        </authorList>
    </citation>
    <scope>IDENTIFICATION</scope>
</reference>
<dbReference type="PANTHER" id="PTHR24100:SF151">
    <property type="entry name" value="ICOS LIGAND"/>
    <property type="match status" value="1"/>
</dbReference>
<dbReference type="Pfam" id="PF07686">
    <property type="entry name" value="V-set"/>
    <property type="match status" value="1"/>
</dbReference>
<dbReference type="Ensembl" id="ENSACIT00000008190.1">
    <property type="protein sequence ID" value="ENSACIP00000007954.1"/>
    <property type="gene ID" value="ENSACIG00000006236.1"/>
</dbReference>
<proteinExistence type="predicted"/>
<dbReference type="InterPro" id="IPR003599">
    <property type="entry name" value="Ig_sub"/>
</dbReference>
<dbReference type="InterPro" id="IPR013106">
    <property type="entry name" value="Ig_V-set"/>
</dbReference>
<reference evidence="6" key="2">
    <citation type="submission" date="2025-09" db="UniProtKB">
        <authorList>
            <consortium name="Ensembl"/>
        </authorList>
    </citation>
    <scope>IDENTIFICATION</scope>
</reference>
<dbReference type="InterPro" id="IPR007110">
    <property type="entry name" value="Ig-like_dom"/>
</dbReference>
<keyword evidence="4" id="KW-0812">Transmembrane</keyword>
<dbReference type="GO" id="GO:0050852">
    <property type="term" value="P:T cell receptor signaling pathway"/>
    <property type="evidence" value="ECO:0007669"/>
    <property type="project" value="TreeGrafter"/>
</dbReference>
<dbReference type="AlphaFoldDB" id="A0A3Q0R742"/>
<keyword evidence="4" id="KW-1133">Transmembrane helix</keyword>
<evidence type="ECO:0000256" key="2">
    <source>
        <dbReference type="ARBA" id="ARBA00023136"/>
    </source>
</evidence>
<sequence length="174" mass="19557">MCSSRLLRFAVFSLCVDPTGLKVKPGEDALLQCQSPGGGSIILLEWSRPELQSEGYVFFFRNNRPYEKYQHESFKGRVELRDPNMKDGDVSVIVRNVTIRDTGTYECEITTRDKESVTSESKHSVNLTVTDSGELTVSVIVGVVVSVVLILIVACVIKRRRLWVLPINTDVNMF</sequence>
<dbReference type="Gene3D" id="2.60.40.10">
    <property type="entry name" value="Immunoglobulins"/>
    <property type="match status" value="1"/>
</dbReference>
<feature type="domain" description="Ig-like" evidence="5">
    <location>
        <begin position="23"/>
        <end position="118"/>
    </location>
</feature>
<name>A0A3Q0R742_AMPCI</name>
<dbReference type="OMA" id="ECEITTR"/>
<keyword evidence="7" id="KW-1185">Reference proteome</keyword>
<feature type="transmembrane region" description="Helical" evidence="4">
    <location>
        <begin position="135"/>
        <end position="157"/>
    </location>
</feature>
<dbReference type="SMART" id="SM00409">
    <property type="entry name" value="IG"/>
    <property type="match status" value="1"/>
</dbReference>
<dbReference type="SUPFAM" id="SSF48726">
    <property type="entry name" value="Immunoglobulin"/>
    <property type="match status" value="1"/>
</dbReference>
<dbReference type="InterPro" id="IPR050504">
    <property type="entry name" value="IgSF_BTN/MOG"/>
</dbReference>
<accession>A0A3Q0R742</accession>
<dbReference type="PROSITE" id="PS50835">
    <property type="entry name" value="IG_LIKE"/>
    <property type="match status" value="1"/>
</dbReference>
<dbReference type="GO" id="GO:0005102">
    <property type="term" value="F:signaling receptor binding"/>
    <property type="evidence" value="ECO:0007669"/>
    <property type="project" value="TreeGrafter"/>
</dbReference>
<evidence type="ECO:0000313" key="7">
    <source>
        <dbReference type="Proteomes" id="UP000261340"/>
    </source>
</evidence>
<evidence type="ECO:0000256" key="4">
    <source>
        <dbReference type="SAM" id="Phobius"/>
    </source>
</evidence>
<dbReference type="InterPro" id="IPR036179">
    <property type="entry name" value="Ig-like_dom_sf"/>
</dbReference>
<dbReference type="PANTHER" id="PTHR24100">
    <property type="entry name" value="BUTYROPHILIN"/>
    <property type="match status" value="1"/>
</dbReference>
<dbReference type="GO" id="GO:0009897">
    <property type="term" value="C:external side of plasma membrane"/>
    <property type="evidence" value="ECO:0007669"/>
    <property type="project" value="TreeGrafter"/>
</dbReference>
<dbReference type="GO" id="GO:0001817">
    <property type="term" value="P:regulation of cytokine production"/>
    <property type="evidence" value="ECO:0007669"/>
    <property type="project" value="TreeGrafter"/>
</dbReference>
<dbReference type="GeneTree" id="ENSGT01150000287060"/>
<organism evidence="6 7">
    <name type="scientific">Amphilophus citrinellus</name>
    <name type="common">Midas cichlid</name>
    <name type="synonym">Cichlasoma citrinellum</name>
    <dbReference type="NCBI Taxonomy" id="61819"/>
    <lineage>
        <taxon>Eukaryota</taxon>
        <taxon>Metazoa</taxon>
        <taxon>Chordata</taxon>
        <taxon>Craniata</taxon>
        <taxon>Vertebrata</taxon>
        <taxon>Euteleostomi</taxon>
        <taxon>Actinopterygii</taxon>
        <taxon>Neopterygii</taxon>
        <taxon>Teleostei</taxon>
        <taxon>Neoteleostei</taxon>
        <taxon>Acanthomorphata</taxon>
        <taxon>Ovalentaria</taxon>
        <taxon>Cichlomorphae</taxon>
        <taxon>Cichliformes</taxon>
        <taxon>Cichlidae</taxon>
        <taxon>New World cichlids</taxon>
        <taxon>Cichlasomatinae</taxon>
        <taxon>Heroini</taxon>
        <taxon>Amphilophus</taxon>
    </lineage>
</organism>
<keyword evidence="3" id="KW-0393">Immunoglobulin domain</keyword>
<dbReference type="InterPro" id="IPR013783">
    <property type="entry name" value="Ig-like_fold"/>
</dbReference>
<dbReference type="Proteomes" id="UP000261340">
    <property type="component" value="Unplaced"/>
</dbReference>